<dbReference type="SUPFAM" id="SSF53335">
    <property type="entry name" value="S-adenosyl-L-methionine-dependent methyltransferases"/>
    <property type="match status" value="1"/>
</dbReference>
<keyword evidence="2" id="KW-0489">Methyltransferase</keyword>
<dbReference type="AlphaFoldDB" id="A0A2P8DY14"/>
<dbReference type="CDD" id="cd02440">
    <property type="entry name" value="AdoMet_MTases"/>
    <property type="match status" value="1"/>
</dbReference>
<dbReference type="GO" id="GO:0032259">
    <property type="term" value="P:methylation"/>
    <property type="evidence" value="ECO:0007669"/>
    <property type="project" value="UniProtKB-KW"/>
</dbReference>
<dbReference type="RefSeq" id="WP_106538220.1">
    <property type="nucleotide sequence ID" value="NZ_PYGE01000011.1"/>
</dbReference>
<evidence type="ECO:0000313" key="3">
    <source>
        <dbReference type="Proteomes" id="UP000243528"/>
    </source>
</evidence>
<feature type="domain" description="Methyltransferase type 12" evidence="1">
    <location>
        <begin position="56"/>
        <end position="153"/>
    </location>
</feature>
<dbReference type="GO" id="GO:0008168">
    <property type="term" value="F:methyltransferase activity"/>
    <property type="evidence" value="ECO:0007669"/>
    <property type="project" value="UniProtKB-KW"/>
</dbReference>
<dbReference type="Proteomes" id="UP000243528">
    <property type="component" value="Unassembled WGS sequence"/>
</dbReference>
<accession>A0A2P8DY14</accession>
<dbReference type="PIRSF" id="PIRSF011491">
    <property type="entry name" value="Mtase_YbcY_prd"/>
    <property type="match status" value="1"/>
</dbReference>
<evidence type="ECO:0000313" key="2">
    <source>
        <dbReference type="EMBL" id="PSL02106.1"/>
    </source>
</evidence>
<comment type="caution">
    <text evidence="2">The sequence shown here is derived from an EMBL/GenBank/DDBJ whole genome shotgun (WGS) entry which is preliminary data.</text>
</comment>
<dbReference type="InterPro" id="IPR013217">
    <property type="entry name" value="Methyltransf_12"/>
</dbReference>
<evidence type="ECO:0000259" key="1">
    <source>
        <dbReference type="Pfam" id="PF08242"/>
    </source>
</evidence>
<protein>
    <submittedName>
        <fullName evidence="2">Methyltransferase family protein</fullName>
    </submittedName>
</protein>
<dbReference type="EMBL" id="PYGE01000011">
    <property type="protein sequence ID" value="PSL02106.1"/>
    <property type="molecule type" value="Genomic_DNA"/>
</dbReference>
<dbReference type="OrthoDB" id="507855at2"/>
<keyword evidence="3" id="KW-1185">Reference proteome</keyword>
<name>A0A2P8DY14_9ACTN</name>
<proteinExistence type="predicted"/>
<organism evidence="2 3">
    <name type="scientific">Haloactinopolyspora alba</name>
    <dbReference type="NCBI Taxonomy" id="648780"/>
    <lineage>
        <taxon>Bacteria</taxon>
        <taxon>Bacillati</taxon>
        <taxon>Actinomycetota</taxon>
        <taxon>Actinomycetes</taxon>
        <taxon>Jiangellales</taxon>
        <taxon>Jiangellaceae</taxon>
        <taxon>Haloactinopolyspora</taxon>
    </lineage>
</organism>
<dbReference type="InterPro" id="IPR016584">
    <property type="entry name" value="MeTrfase_VrtF"/>
</dbReference>
<dbReference type="Pfam" id="PF08242">
    <property type="entry name" value="Methyltransf_12"/>
    <property type="match status" value="1"/>
</dbReference>
<sequence>MTEPDDDVRRGAAVYSKRVLGFYDLLVVHLSNTYVWRCHRDRIVELYNQNVRTRHLDVGPGTGWYLARARMPPDATITLMDLNANSLASASARLADSGPDTLVADVLEPLPDDVGPFDSIGANYVFHCVPGAWADKGAAFGHLAARLAPEGVLFGGTILARGVRHNAAGRRLMSVYNNKGIFHNGDDDAHGLERALRPHFTDVTVDVVGTVALFRASRPI</sequence>
<dbReference type="InterPro" id="IPR029063">
    <property type="entry name" value="SAM-dependent_MTases_sf"/>
</dbReference>
<dbReference type="Gene3D" id="3.40.50.150">
    <property type="entry name" value="Vaccinia Virus protein VP39"/>
    <property type="match status" value="1"/>
</dbReference>
<keyword evidence="2" id="KW-0808">Transferase</keyword>
<reference evidence="2 3" key="1">
    <citation type="submission" date="2018-03" db="EMBL/GenBank/DDBJ databases">
        <title>Genomic Encyclopedia of Archaeal and Bacterial Type Strains, Phase II (KMG-II): from individual species to whole genera.</title>
        <authorList>
            <person name="Goeker M."/>
        </authorList>
    </citation>
    <scope>NUCLEOTIDE SEQUENCE [LARGE SCALE GENOMIC DNA]</scope>
    <source>
        <strain evidence="2 3">DSM 45211</strain>
    </source>
</reference>
<gene>
    <name evidence="2" type="ORF">CLV30_11161</name>
</gene>